<dbReference type="Pfam" id="PF13228">
    <property type="entry name" value="DUF4037"/>
    <property type="match status" value="1"/>
</dbReference>
<dbReference type="SUPFAM" id="SSF48452">
    <property type="entry name" value="TPR-like"/>
    <property type="match status" value="1"/>
</dbReference>
<evidence type="ECO:0000256" key="1">
    <source>
        <dbReference type="ARBA" id="ARBA00022737"/>
    </source>
</evidence>
<feature type="domain" description="DUF4037" evidence="4">
    <location>
        <begin position="403"/>
        <end position="503"/>
    </location>
</feature>
<evidence type="ECO:0000256" key="3">
    <source>
        <dbReference type="PROSITE-ProRule" id="PRU00339"/>
    </source>
</evidence>
<dbReference type="SMART" id="SM00028">
    <property type="entry name" value="TPR"/>
    <property type="match status" value="5"/>
</dbReference>
<organism evidence="5 6">
    <name type="scientific">Eubacterium ruminantium</name>
    <dbReference type="NCBI Taxonomy" id="42322"/>
    <lineage>
        <taxon>Bacteria</taxon>
        <taxon>Bacillati</taxon>
        <taxon>Bacillota</taxon>
        <taxon>Clostridia</taxon>
        <taxon>Eubacteriales</taxon>
        <taxon>Eubacteriaceae</taxon>
        <taxon>Eubacterium</taxon>
    </lineage>
</organism>
<dbReference type="Pfam" id="PF13526">
    <property type="entry name" value="DUF4125"/>
    <property type="match status" value="1"/>
</dbReference>
<dbReference type="RefSeq" id="WP_078786353.1">
    <property type="nucleotide sequence ID" value="NZ_FMTO01000005.1"/>
</dbReference>
<dbReference type="EMBL" id="FUXA01000005">
    <property type="protein sequence ID" value="SJZ49321.1"/>
    <property type="molecule type" value="Genomic_DNA"/>
</dbReference>
<dbReference type="OrthoDB" id="3030at2"/>
<dbReference type="InterPro" id="IPR025191">
    <property type="entry name" value="DUF4125"/>
</dbReference>
<keyword evidence="2 3" id="KW-0802">TPR repeat</keyword>
<gene>
    <name evidence="5" type="ORF">SAMN02745110_00652</name>
</gene>
<keyword evidence="1" id="KW-0677">Repeat</keyword>
<keyword evidence="6" id="KW-1185">Reference proteome</keyword>
<evidence type="ECO:0000256" key="2">
    <source>
        <dbReference type="ARBA" id="ARBA00022803"/>
    </source>
</evidence>
<dbReference type="AlphaFoldDB" id="A0A1T4L443"/>
<sequence length="780" mass="89741">MVELQLFFNELSKLYNLNELEKVPALFSEWLGFCDAENDKGSRVTVLNEMMGFYREKSMHEKAIECAEEATKIMKDLKMEGTEPYAMTLLNAATVYRAAGKYEESAARYAEVFQIFDIILQPGDFRFAEVCNNVSLLYQELGRFDKAVNALERALSICRDTPHKEFETAVTLANLGNCEIMVGELGAAKVDLTEAVEIFTDEGASDTHHAAAITGLADIDLKMGDYEKARDGYKYAMDMIEGYIGQNDDYRRVEEKYKSIPDIGSKVEKVVEQGYGMKLSKDFYEKYGRQMIEDKFPEYAGRIAVGKVGSGSECFGFDDDLSRDHDFGPGFSMWLTDEDYGKISEALSKEYDKILEEYISGKENIRSAYRNKKAEKRNGVRKISDFYLEHTGYPEGPLSERDYLSAEETGLAAAVNGEVFRDDLGEFTAIRNRLKMHYPEYIRLLKVAEYTTMLGREAQYNFERVSNRGDYTAAALMRDSAVRDALHLIYLLNDTYAPHEKWLRRGIEDLPHISYVGGLIDDIELSDIRDKDKIVRYFEKLTFTILREIKDQGIVWGNSTFLPDYAGNFERKAGLYTMSIEKLAEEVAKVEFRAFNDVNNEGGRASCQNNWPTFRIMRMSQYLTWTKEMLIQYITDFEGVISEGRNMITEKYGYMMETTAPEEFKRIKDKLPPVPERKRNLVKELTKIETAWMEEFAGKYPKLSKNARVIHTTEDAGFETSSETYQRGELYSYSDKMLVMYGRFITELCKNNINLTLKIMENTVKMYGYKDLDDAEEKMN</sequence>
<reference evidence="5 6" key="1">
    <citation type="submission" date="2017-02" db="EMBL/GenBank/DDBJ databases">
        <authorList>
            <person name="Peterson S.W."/>
        </authorList>
    </citation>
    <scope>NUCLEOTIDE SEQUENCE [LARGE SCALE GENOMIC DNA]</scope>
    <source>
        <strain evidence="5 6">ATCC 17233</strain>
    </source>
</reference>
<feature type="repeat" description="TPR" evidence="3">
    <location>
        <begin position="128"/>
        <end position="161"/>
    </location>
</feature>
<dbReference type="InterPro" id="IPR025117">
    <property type="entry name" value="DUF4037"/>
</dbReference>
<dbReference type="Pfam" id="PF13424">
    <property type="entry name" value="TPR_12"/>
    <property type="match status" value="2"/>
</dbReference>
<dbReference type="InterPro" id="IPR019734">
    <property type="entry name" value="TPR_rpt"/>
</dbReference>
<dbReference type="Proteomes" id="UP000189857">
    <property type="component" value="Unassembled WGS sequence"/>
</dbReference>
<protein>
    <submittedName>
        <fullName evidence="5">Tetratricopeptide repeat-containing protein</fullName>
    </submittedName>
</protein>
<proteinExistence type="predicted"/>
<evidence type="ECO:0000313" key="5">
    <source>
        <dbReference type="EMBL" id="SJZ49321.1"/>
    </source>
</evidence>
<name>A0A1T4L443_9FIRM</name>
<dbReference type="Gene3D" id="1.25.40.10">
    <property type="entry name" value="Tetratricopeptide repeat domain"/>
    <property type="match status" value="1"/>
</dbReference>
<dbReference type="PANTHER" id="PTHR45641">
    <property type="entry name" value="TETRATRICOPEPTIDE REPEAT PROTEIN (AFU_ORTHOLOGUE AFUA_6G03870)"/>
    <property type="match status" value="1"/>
</dbReference>
<evidence type="ECO:0000259" key="4">
    <source>
        <dbReference type="Pfam" id="PF13228"/>
    </source>
</evidence>
<evidence type="ECO:0000313" key="6">
    <source>
        <dbReference type="Proteomes" id="UP000189857"/>
    </source>
</evidence>
<accession>A0A1T4L443</accession>
<dbReference type="PANTHER" id="PTHR45641:SF19">
    <property type="entry name" value="NEPHROCYSTIN-3"/>
    <property type="match status" value="1"/>
</dbReference>
<dbReference type="InterPro" id="IPR011990">
    <property type="entry name" value="TPR-like_helical_dom_sf"/>
</dbReference>
<dbReference type="PROSITE" id="PS50005">
    <property type="entry name" value="TPR"/>
    <property type="match status" value="1"/>
</dbReference>